<keyword evidence="8 15" id="KW-0808">Transferase</keyword>
<comment type="subcellular location">
    <subcellularLocation>
        <location evidence="15">Cytoplasm</location>
    </subcellularLocation>
</comment>
<evidence type="ECO:0000256" key="4">
    <source>
        <dbReference type="ARBA" id="ARBA00008711"/>
    </source>
</evidence>
<dbReference type="OrthoDB" id="9802228at2"/>
<evidence type="ECO:0000256" key="8">
    <source>
        <dbReference type="ARBA" id="ARBA00022679"/>
    </source>
</evidence>
<dbReference type="CDD" id="cd06445">
    <property type="entry name" value="ATase"/>
    <property type="match status" value="1"/>
</dbReference>
<keyword evidence="16" id="KW-0472">Membrane</keyword>
<dbReference type="EC" id="2.1.1.63" evidence="15"/>
<dbReference type="Gene3D" id="1.10.10.10">
    <property type="entry name" value="Winged helix-like DNA-binding domain superfamily/Winged helix DNA-binding domain"/>
    <property type="match status" value="1"/>
</dbReference>
<evidence type="ECO:0000256" key="3">
    <source>
        <dbReference type="ARBA" id="ARBA00003317"/>
    </source>
</evidence>
<keyword evidence="16" id="KW-1133">Transmembrane helix</keyword>
<feature type="domain" description="Methylguanine DNA methyltransferase ribonuclease-like" evidence="18">
    <location>
        <begin position="13"/>
        <end position="92"/>
    </location>
</feature>
<organism evidence="19 20">
    <name type="scientific">Streptomyces zhaozhouensis</name>
    <dbReference type="NCBI Taxonomy" id="1300267"/>
    <lineage>
        <taxon>Bacteria</taxon>
        <taxon>Bacillati</taxon>
        <taxon>Actinomycetota</taxon>
        <taxon>Actinomycetes</taxon>
        <taxon>Kitasatosporales</taxon>
        <taxon>Streptomycetaceae</taxon>
        <taxon>Streptomyces</taxon>
    </lineage>
</organism>
<dbReference type="Pfam" id="PF02870">
    <property type="entry name" value="Methyltransf_1N"/>
    <property type="match status" value="1"/>
</dbReference>
<dbReference type="SUPFAM" id="SSF46767">
    <property type="entry name" value="Methylated DNA-protein cysteine methyltransferase, C-terminal domain"/>
    <property type="match status" value="1"/>
</dbReference>
<dbReference type="GO" id="GO:0005737">
    <property type="term" value="C:cytoplasm"/>
    <property type="evidence" value="ECO:0007669"/>
    <property type="project" value="UniProtKB-SubCell"/>
</dbReference>
<comment type="function">
    <text evidence="3 15">Involved in the cellular defense against the biological effects of O6-methylguanine (O6-MeG) and O4-methylthymine (O4-MeT) in DNA. Repairs the methylated nucleobase in DNA by stoichiometrically transferring the methyl group to a cysteine residue in the enzyme. This is a suicide reaction: the enzyme is irreversibly inactivated.</text>
</comment>
<evidence type="ECO:0000256" key="9">
    <source>
        <dbReference type="ARBA" id="ARBA00022723"/>
    </source>
</evidence>
<dbReference type="NCBIfam" id="TIGR00589">
    <property type="entry name" value="ogt"/>
    <property type="match status" value="1"/>
</dbReference>
<dbReference type="PROSITE" id="PS00374">
    <property type="entry name" value="MGMT"/>
    <property type="match status" value="1"/>
</dbReference>
<comment type="cofactor">
    <cofactor evidence="2">
        <name>Zn(2+)</name>
        <dbReference type="ChEBI" id="CHEBI:29105"/>
    </cofactor>
</comment>
<dbReference type="Pfam" id="PF01035">
    <property type="entry name" value="DNA_binding_1"/>
    <property type="match status" value="1"/>
</dbReference>
<evidence type="ECO:0000256" key="1">
    <source>
        <dbReference type="ARBA" id="ARBA00001286"/>
    </source>
</evidence>
<keyword evidence="16" id="KW-0812">Transmembrane</keyword>
<keyword evidence="12" id="KW-0238">DNA-binding</keyword>
<evidence type="ECO:0000313" key="19">
    <source>
        <dbReference type="EMBL" id="SOD58456.1"/>
    </source>
</evidence>
<sequence>MLPGMSEEKGCVWSVERTPIGPLLLAATGLGLVSVVFHAERRRVPAALSGLARGLGARPAPSPGDHPVLTEAAEQLAAYFAGRLRVFELALDWSLASGFTERVLRELAAGVPLGSVVSYQDLARRVGEPGAAQAVGAAMGANPLPVVVPCHRVVASDGGIGGFGGGLETKRRLLALEGVLPSPLF</sequence>
<reference evidence="19 20" key="1">
    <citation type="submission" date="2017-09" db="EMBL/GenBank/DDBJ databases">
        <authorList>
            <person name="Ehlers B."/>
            <person name="Leendertz F.H."/>
        </authorList>
    </citation>
    <scope>NUCLEOTIDE SEQUENCE [LARGE SCALE GENOMIC DNA]</scope>
    <source>
        <strain evidence="19 20">CGMCC 4.7095</strain>
    </source>
</reference>
<gene>
    <name evidence="19" type="ORF">SAMN06297387_101156</name>
</gene>
<dbReference type="Proteomes" id="UP000219072">
    <property type="component" value="Unassembled WGS sequence"/>
</dbReference>
<evidence type="ECO:0000256" key="5">
    <source>
        <dbReference type="ARBA" id="ARBA00022490"/>
    </source>
</evidence>
<dbReference type="GO" id="GO:0046872">
    <property type="term" value="F:metal ion binding"/>
    <property type="evidence" value="ECO:0007669"/>
    <property type="project" value="UniProtKB-KW"/>
</dbReference>
<dbReference type="FunFam" id="1.10.10.10:FF:000214">
    <property type="entry name" value="Methylated-DNA--protein-cysteine methyltransferase"/>
    <property type="match status" value="1"/>
</dbReference>
<keyword evidence="13 15" id="KW-0234">DNA repair</keyword>
<dbReference type="Gene3D" id="3.30.160.70">
    <property type="entry name" value="Methylated DNA-protein cysteine methyltransferase domain"/>
    <property type="match status" value="1"/>
</dbReference>
<comment type="catalytic activity">
    <reaction evidence="1 15">
        <text>a 4-O-methyl-thymidine in DNA + L-cysteinyl-[protein] = a thymidine in DNA + S-methyl-L-cysteinyl-[protein]</text>
        <dbReference type="Rhea" id="RHEA:53428"/>
        <dbReference type="Rhea" id="RHEA-COMP:10131"/>
        <dbReference type="Rhea" id="RHEA-COMP:10132"/>
        <dbReference type="Rhea" id="RHEA-COMP:13555"/>
        <dbReference type="Rhea" id="RHEA-COMP:13556"/>
        <dbReference type="ChEBI" id="CHEBI:29950"/>
        <dbReference type="ChEBI" id="CHEBI:82612"/>
        <dbReference type="ChEBI" id="CHEBI:137386"/>
        <dbReference type="ChEBI" id="CHEBI:137387"/>
        <dbReference type="EC" id="2.1.1.63"/>
    </reaction>
</comment>
<evidence type="ECO:0000256" key="11">
    <source>
        <dbReference type="ARBA" id="ARBA00022833"/>
    </source>
</evidence>
<evidence type="ECO:0000259" key="17">
    <source>
        <dbReference type="Pfam" id="PF01035"/>
    </source>
</evidence>
<dbReference type="AlphaFoldDB" id="A0A286DIL2"/>
<dbReference type="InterPro" id="IPR036388">
    <property type="entry name" value="WH-like_DNA-bd_sf"/>
</dbReference>
<dbReference type="HAMAP" id="MF_00772">
    <property type="entry name" value="OGT"/>
    <property type="match status" value="1"/>
</dbReference>
<dbReference type="InterPro" id="IPR023546">
    <property type="entry name" value="MGMT"/>
</dbReference>
<keyword evidence="6" id="KW-0597">Phosphoprotein</keyword>
<comment type="miscellaneous">
    <text evidence="15">This enzyme catalyzes only one turnover and therefore is not strictly catalytic. According to one definition, an enzyme is a biocatalyst that acts repeatedly and over many reaction cycles.</text>
</comment>
<dbReference type="InterPro" id="IPR008332">
    <property type="entry name" value="MethylG_MeTrfase_N"/>
</dbReference>
<dbReference type="SUPFAM" id="SSF53155">
    <property type="entry name" value="Methylated DNA-protein cysteine methyltransferase domain"/>
    <property type="match status" value="1"/>
</dbReference>
<dbReference type="PANTHER" id="PTHR46460">
    <property type="entry name" value="METHYLATED-DNA--PROTEIN-CYSTEINE METHYLTRANSFERASE"/>
    <property type="match status" value="1"/>
</dbReference>
<evidence type="ECO:0000256" key="13">
    <source>
        <dbReference type="ARBA" id="ARBA00023204"/>
    </source>
</evidence>
<keyword evidence="5 15" id="KW-0963">Cytoplasm</keyword>
<keyword evidence="11" id="KW-0862">Zinc</keyword>
<evidence type="ECO:0000313" key="20">
    <source>
        <dbReference type="Proteomes" id="UP000219072"/>
    </source>
</evidence>
<feature type="domain" description="Methylated-DNA-[protein]-cysteine S-methyltransferase DNA binding" evidence="17">
    <location>
        <begin position="99"/>
        <end position="179"/>
    </location>
</feature>
<feature type="transmembrane region" description="Helical" evidence="16">
    <location>
        <begin position="20"/>
        <end position="39"/>
    </location>
</feature>
<dbReference type="InterPro" id="IPR036631">
    <property type="entry name" value="MGMT_N_sf"/>
</dbReference>
<evidence type="ECO:0000256" key="12">
    <source>
        <dbReference type="ARBA" id="ARBA00023125"/>
    </source>
</evidence>
<comment type="similarity">
    <text evidence="4 15">Belongs to the MGMT family.</text>
</comment>
<feature type="active site" description="Nucleophile; methyl group acceptor" evidence="15">
    <location>
        <position position="150"/>
    </location>
</feature>
<dbReference type="GO" id="GO:0003908">
    <property type="term" value="F:methylated-DNA-[protein]-cysteine S-methyltransferase activity"/>
    <property type="evidence" value="ECO:0007669"/>
    <property type="project" value="UniProtKB-UniRule"/>
</dbReference>
<dbReference type="GO" id="GO:0006307">
    <property type="term" value="P:DNA alkylation repair"/>
    <property type="evidence" value="ECO:0007669"/>
    <property type="project" value="UniProtKB-UniRule"/>
</dbReference>
<keyword evidence="7 15" id="KW-0489">Methyltransferase</keyword>
<dbReference type="InterPro" id="IPR036217">
    <property type="entry name" value="MethylDNA_cys_MeTrfase_DNAb"/>
</dbReference>
<keyword evidence="9" id="KW-0479">Metal-binding</keyword>
<accession>A0A286DIL2</accession>
<name>A0A286DIL2_9ACTN</name>
<dbReference type="EMBL" id="OCNE01000001">
    <property type="protein sequence ID" value="SOD58456.1"/>
    <property type="molecule type" value="Genomic_DNA"/>
</dbReference>
<dbReference type="InterPro" id="IPR014048">
    <property type="entry name" value="MethylDNA_cys_MeTrfase_DNA-bd"/>
</dbReference>
<comment type="catalytic activity">
    <reaction evidence="14 15">
        <text>a 6-O-methyl-2'-deoxyguanosine in DNA + L-cysteinyl-[protein] = S-methyl-L-cysteinyl-[protein] + a 2'-deoxyguanosine in DNA</text>
        <dbReference type="Rhea" id="RHEA:24000"/>
        <dbReference type="Rhea" id="RHEA-COMP:10131"/>
        <dbReference type="Rhea" id="RHEA-COMP:10132"/>
        <dbReference type="Rhea" id="RHEA-COMP:11367"/>
        <dbReference type="Rhea" id="RHEA-COMP:11368"/>
        <dbReference type="ChEBI" id="CHEBI:29950"/>
        <dbReference type="ChEBI" id="CHEBI:82612"/>
        <dbReference type="ChEBI" id="CHEBI:85445"/>
        <dbReference type="ChEBI" id="CHEBI:85448"/>
        <dbReference type="EC" id="2.1.1.63"/>
    </reaction>
</comment>
<evidence type="ECO:0000256" key="2">
    <source>
        <dbReference type="ARBA" id="ARBA00001947"/>
    </source>
</evidence>
<keyword evidence="20" id="KW-1185">Reference proteome</keyword>
<protein>
    <recommendedName>
        <fullName evidence="15">Methylated-DNA--protein-cysteine methyltransferase</fullName>
        <ecNumber evidence="15">2.1.1.63</ecNumber>
    </recommendedName>
    <alternativeName>
        <fullName evidence="15">6-O-methylguanine-DNA methyltransferase</fullName>
        <shortName evidence="15">MGMT</shortName>
    </alternativeName>
    <alternativeName>
        <fullName evidence="15">O-6-methylguanine-DNA-alkyltransferase</fullName>
    </alternativeName>
</protein>
<keyword evidence="10 15" id="KW-0227">DNA damage</keyword>
<dbReference type="GO" id="GO:0003677">
    <property type="term" value="F:DNA binding"/>
    <property type="evidence" value="ECO:0007669"/>
    <property type="project" value="UniProtKB-KW"/>
</dbReference>
<evidence type="ECO:0000256" key="16">
    <source>
        <dbReference type="SAM" id="Phobius"/>
    </source>
</evidence>
<proteinExistence type="inferred from homology"/>
<evidence type="ECO:0000256" key="7">
    <source>
        <dbReference type="ARBA" id="ARBA00022603"/>
    </source>
</evidence>
<evidence type="ECO:0000256" key="10">
    <source>
        <dbReference type="ARBA" id="ARBA00022763"/>
    </source>
</evidence>
<dbReference type="InterPro" id="IPR001497">
    <property type="entry name" value="MethylDNA_cys_MeTrfase_AS"/>
</dbReference>
<evidence type="ECO:0000259" key="18">
    <source>
        <dbReference type="Pfam" id="PF02870"/>
    </source>
</evidence>
<evidence type="ECO:0000256" key="14">
    <source>
        <dbReference type="ARBA" id="ARBA00049348"/>
    </source>
</evidence>
<evidence type="ECO:0000256" key="15">
    <source>
        <dbReference type="HAMAP-Rule" id="MF_00772"/>
    </source>
</evidence>
<evidence type="ECO:0000256" key="6">
    <source>
        <dbReference type="ARBA" id="ARBA00022553"/>
    </source>
</evidence>
<dbReference type="GO" id="GO:0032259">
    <property type="term" value="P:methylation"/>
    <property type="evidence" value="ECO:0007669"/>
    <property type="project" value="UniProtKB-KW"/>
</dbReference>
<dbReference type="PANTHER" id="PTHR46460:SF1">
    <property type="entry name" value="METHYLATED-DNA--PROTEIN-CYSTEINE METHYLTRANSFERASE"/>
    <property type="match status" value="1"/>
</dbReference>